<gene>
    <name evidence="2" type="ORF">SKAU_G00094620</name>
</gene>
<dbReference type="Proteomes" id="UP001152622">
    <property type="component" value="Chromosome 3"/>
</dbReference>
<sequence>MDEMDSPCFPLWHSLILARPDLLVQRNWTISTIPARIDGLKVNNKRRINNCSRPSCCTTKVGEGENRRDGPADVGKEAMNKVDSGAGNNTRKPLRTQSVTPARAMGT</sequence>
<protein>
    <submittedName>
        <fullName evidence="2">Uncharacterized protein</fullName>
    </submittedName>
</protein>
<evidence type="ECO:0000313" key="3">
    <source>
        <dbReference type="Proteomes" id="UP001152622"/>
    </source>
</evidence>
<dbReference type="EMBL" id="JAINUF010000003">
    <property type="protein sequence ID" value="KAJ8369434.1"/>
    <property type="molecule type" value="Genomic_DNA"/>
</dbReference>
<feature type="compositionally biased region" description="Polar residues" evidence="1">
    <location>
        <begin position="86"/>
        <end position="100"/>
    </location>
</feature>
<proteinExistence type="predicted"/>
<organism evidence="2 3">
    <name type="scientific">Synaphobranchus kaupii</name>
    <name type="common">Kaup's arrowtooth eel</name>
    <dbReference type="NCBI Taxonomy" id="118154"/>
    <lineage>
        <taxon>Eukaryota</taxon>
        <taxon>Metazoa</taxon>
        <taxon>Chordata</taxon>
        <taxon>Craniata</taxon>
        <taxon>Vertebrata</taxon>
        <taxon>Euteleostomi</taxon>
        <taxon>Actinopterygii</taxon>
        <taxon>Neopterygii</taxon>
        <taxon>Teleostei</taxon>
        <taxon>Anguilliformes</taxon>
        <taxon>Synaphobranchidae</taxon>
        <taxon>Synaphobranchus</taxon>
    </lineage>
</organism>
<name>A0A9Q1FXX9_SYNKA</name>
<evidence type="ECO:0000313" key="2">
    <source>
        <dbReference type="EMBL" id="KAJ8369434.1"/>
    </source>
</evidence>
<keyword evidence="3" id="KW-1185">Reference proteome</keyword>
<accession>A0A9Q1FXX9</accession>
<comment type="caution">
    <text evidence="2">The sequence shown here is derived from an EMBL/GenBank/DDBJ whole genome shotgun (WGS) entry which is preliminary data.</text>
</comment>
<reference evidence="2" key="1">
    <citation type="journal article" date="2023" name="Science">
        <title>Genome structures resolve the early diversification of teleost fishes.</title>
        <authorList>
            <person name="Parey E."/>
            <person name="Louis A."/>
            <person name="Montfort J."/>
            <person name="Bouchez O."/>
            <person name="Roques C."/>
            <person name="Iampietro C."/>
            <person name="Lluch J."/>
            <person name="Castinel A."/>
            <person name="Donnadieu C."/>
            <person name="Desvignes T."/>
            <person name="Floi Bucao C."/>
            <person name="Jouanno E."/>
            <person name="Wen M."/>
            <person name="Mejri S."/>
            <person name="Dirks R."/>
            <person name="Jansen H."/>
            <person name="Henkel C."/>
            <person name="Chen W.J."/>
            <person name="Zahm M."/>
            <person name="Cabau C."/>
            <person name="Klopp C."/>
            <person name="Thompson A.W."/>
            <person name="Robinson-Rechavi M."/>
            <person name="Braasch I."/>
            <person name="Lecointre G."/>
            <person name="Bobe J."/>
            <person name="Postlethwait J.H."/>
            <person name="Berthelot C."/>
            <person name="Roest Crollius H."/>
            <person name="Guiguen Y."/>
        </authorList>
    </citation>
    <scope>NUCLEOTIDE SEQUENCE</scope>
    <source>
        <strain evidence="2">WJC10195</strain>
    </source>
</reference>
<evidence type="ECO:0000256" key="1">
    <source>
        <dbReference type="SAM" id="MobiDB-lite"/>
    </source>
</evidence>
<feature type="compositionally biased region" description="Basic and acidic residues" evidence="1">
    <location>
        <begin position="62"/>
        <end position="80"/>
    </location>
</feature>
<dbReference type="AlphaFoldDB" id="A0A9Q1FXX9"/>
<feature type="region of interest" description="Disordered" evidence="1">
    <location>
        <begin position="62"/>
        <end position="107"/>
    </location>
</feature>